<proteinExistence type="predicted"/>
<dbReference type="EMBL" id="CAJVQB010020690">
    <property type="protein sequence ID" value="CAG8795132.1"/>
    <property type="molecule type" value="Genomic_DNA"/>
</dbReference>
<sequence length="355" mass="39656">MEHYYECRLLGIAHSHPGYIKIAKRFLCPSWDAIDTIKIRPTEISAKYLVPSQKKETELFYIVNMEFCTCTCFIGLSGAPYKHQGAVAAKYNIGCNHANVDANMGMNVNANMDASVGANVNANVDVDCGCKCGYKCECGRNRANVDANAGVNVNANVDTSVGAHVSTNMDTNVNMDVNVVTDVHNRVNMDMNAGVNVDANLDVTANTATDVYNPEFFDTFIKTIKNDYKHCGPQLRAALEKLAERYNAAKAKSILVLTSFLYNVNRNSDPLGRVKSGAKIRVQVESVKRRKTESSVKKSGDKENHDRDLHVISARKIRAIAFQFHHERKYNNAWESFSELEEKYNHVAYEAKFMM</sequence>
<protein>
    <submittedName>
        <fullName evidence="1">25665_t:CDS:1</fullName>
    </submittedName>
</protein>
<keyword evidence="2" id="KW-1185">Reference proteome</keyword>
<feature type="non-terminal residue" evidence="1">
    <location>
        <position position="355"/>
    </location>
</feature>
<evidence type="ECO:0000313" key="1">
    <source>
        <dbReference type="EMBL" id="CAG8795132.1"/>
    </source>
</evidence>
<name>A0ABN7VRF5_GIGMA</name>
<organism evidence="1 2">
    <name type="scientific">Gigaspora margarita</name>
    <dbReference type="NCBI Taxonomy" id="4874"/>
    <lineage>
        <taxon>Eukaryota</taxon>
        <taxon>Fungi</taxon>
        <taxon>Fungi incertae sedis</taxon>
        <taxon>Mucoromycota</taxon>
        <taxon>Glomeromycotina</taxon>
        <taxon>Glomeromycetes</taxon>
        <taxon>Diversisporales</taxon>
        <taxon>Gigasporaceae</taxon>
        <taxon>Gigaspora</taxon>
    </lineage>
</organism>
<evidence type="ECO:0000313" key="2">
    <source>
        <dbReference type="Proteomes" id="UP000789901"/>
    </source>
</evidence>
<dbReference type="Proteomes" id="UP000789901">
    <property type="component" value="Unassembled WGS sequence"/>
</dbReference>
<gene>
    <name evidence="1" type="ORF">GMARGA_LOCUS21923</name>
</gene>
<reference evidence="1 2" key="1">
    <citation type="submission" date="2021-06" db="EMBL/GenBank/DDBJ databases">
        <authorList>
            <person name="Kallberg Y."/>
            <person name="Tangrot J."/>
            <person name="Rosling A."/>
        </authorList>
    </citation>
    <scope>NUCLEOTIDE SEQUENCE [LARGE SCALE GENOMIC DNA]</scope>
    <source>
        <strain evidence="1 2">120-4 pot B 10/14</strain>
    </source>
</reference>
<accession>A0ABN7VRF5</accession>
<comment type="caution">
    <text evidence="1">The sequence shown here is derived from an EMBL/GenBank/DDBJ whole genome shotgun (WGS) entry which is preliminary data.</text>
</comment>